<evidence type="ECO:0000256" key="1">
    <source>
        <dbReference type="ARBA" id="ARBA00023015"/>
    </source>
</evidence>
<dbReference type="SUPFAM" id="SSF46689">
    <property type="entry name" value="Homeodomain-like"/>
    <property type="match status" value="1"/>
</dbReference>
<dbReference type="EMBL" id="FUWZ01000006">
    <property type="protein sequence ID" value="SKA43749.1"/>
    <property type="molecule type" value="Genomic_DNA"/>
</dbReference>
<name>A0A1T4TU80_9BACT</name>
<feature type="domain" description="HTH tetR-type" evidence="4">
    <location>
        <begin position="15"/>
        <end position="59"/>
    </location>
</feature>
<dbReference type="AlphaFoldDB" id="A0A1T4TU80"/>
<feature type="domain" description="Tetracyclin repressor-like C-terminal" evidence="5">
    <location>
        <begin position="83"/>
        <end position="181"/>
    </location>
</feature>
<keyword evidence="7" id="KW-1185">Reference proteome</keyword>
<dbReference type="GO" id="GO:0003677">
    <property type="term" value="F:DNA binding"/>
    <property type="evidence" value="ECO:0007669"/>
    <property type="project" value="UniProtKB-KW"/>
</dbReference>
<evidence type="ECO:0000313" key="6">
    <source>
        <dbReference type="EMBL" id="SKA43749.1"/>
    </source>
</evidence>
<protein>
    <submittedName>
        <fullName evidence="6">Transcriptional regulator, TetR family</fullName>
    </submittedName>
</protein>
<sequence length="194" mass="21625">MAGRNRIFDEQEVVRKATAVFWERGYEATSTEDLLAAMGIGKGSFYNAFPGGKQELFEKALEQFSTRAFTELKAAVATGDDPVAAVLDFFRDIAKESRAVHMKGCFMGNTVAELSHTEPALERKAVHRLQQMEQLFTTILENGQQSGRLKTKTPAPVLARHLVNLWNGLNITRRMYPNTEGLSALIELNLSPIH</sequence>
<keyword evidence="2" id="KW-0238">DNA-binding</keyword>
<dbReference type="STRING" id="634771.SAMN04488128_106248"/>
<keyword evidence="3" id="KW-0804">Transcription</keyword>
<dbReference type="Pfam" id="PF00440">
    <property type="entry name" value="TetR_N"/>
    <property type="match status" value="1"/>
</dbReference>
<dbReference type="OrthoDB" id="9795242at2"/>
<dbReference type="PANTHER" id="PTHR47506">
    <property type="entry name" value="TRANSCRIPTIONAL REGULATORY PROTEIN"/>
    <property type="match status" value="1"/>
</dbReference>
<dbReference type="Gene3D" id="1.10.357.10">
    <property type="entry name" value="Tetracycline Repressor, domain 2"/>
    <property type="match status" value="1"/>
</dbReference>
<evidence type="ECO:0000259" key="5">
    <source>
        <dbReference type="Pfam" id="PF16925"/>
    </source>
</evidence>
<dbReference type="InterPro" id="IPR036271">
    <property type="entry name" value="Tet_transcr_reg_TetR-rel_C_sf"/>
</dbReference>
<reference evidence="7" key="1">
    <citation type="submission" date="2017-02" db="EMBL/GenBank/DDBJ databases">
        <authorList>
            <person name="Varghese N."/>
            <person name="Submissions S."/>
        </authorList>
    </citation>
    <scope>NUCLEOTIDE SEQUENCE [LARGE SCALE GENOMIC DNA]</scope>
    <source>
        <strain evidence="7">DSM 22224</strain>
    </source>
</reference>
<evidence type="ECO:0000256" key="3">
    <source>
        <dbReference type="ARBA" id="ARBA00023163"/>
    </source>
</evidence>
<dbReference type="Proteomes" id="UP000190367">
    <property type="component" value="Unassembled WGS sequence"/>
</dbReference>
<accession>A0A1T4TU80</accession>
<evidence type="ECO:0000313" key="7">
    <source>
        <dbReference type="Proteomes" id="UP000190367"/>
    </source>
</evidence>
<dbReference type="InterPro" id="IPR009057">
    <property type="entry name" value="Homeodomain-like_sf"/>
</dbReference>
<evidence type="ECO:0000256" key="2">
    <source>
        <dbReference type="ARBA" id="ARBA00023125"/>
    </source>
</evidence>
<dbReference type="InterPro" id="IPR011075">
    <property type="entry name" value="TetR_C"/>
</dbReference>
<gene>
    <name evidence="6" type="ORF">SAMN04488128_106248</name>
</gene>
<dbReference type="Pfam" id="PF16925">
    <property type="entry name" value="TetR_C_13"/>
    <property type="match status" value="1"/>
</dbReference>
<keyword evidence="1" id="KW-0805">Transcription regulation</keyword>
<organism evidence="6 7">
    <name type="scientific">Chitinophaga eiseniae</name>
    <dbReference type="NCBI Taxonomy" id="634771"/>
    <lineage>
        <taxon>Bacteria</taxon>
        <taxon>Pseudomonadati</taxon>
        <taxon>Bacteroidota</taxon>
        <taxon>Chitinophagia</taxon>
        <taxon>Chitinophagales</taxon>
        <taxon>Chitinophagaceae</taxon>
        <taxon>Chitinophaga</taxon>
    </lineage>
</organism>
<dbReference type="RefSeq" id="WP_078672603.1">
    <property type="nucleotide sequence ID" value="NZ_FUWZ01000006.1"/>
</dbReference>
<evidence type="ECO:0000259" key="4">
    <source>
        <dbReference type="Pfam" id="PF00440"/>
    </source>
</evidence>
<dbReference type="SUPFAM" id="SSF48498">
    <property type="entry name" value="Tetracyclin repressor-like, C-terminal domain"/>
    <property type="match status" value="1"/>
</dbReference>
<dbReference type="InterPro" id="IPR001647">
    <property type="entry name" value="HTH_TetR"/>
</dbReference>
<proteinExistence type="predicted"/>
<dbReference type="PANTHER" id="PTHR47506:SF1">
    <property type="entry name" value="HTH-TYPE TRANSCRIPTIONAL REGULATOR YJDC"/>
    <property type="match status" value="1"/>
</dbReference>